<dbReference type="GO" id="GO:0005634">
    <property type="term" value="C:nucleus"/>
    <property type="evidence" value="ECO:0007669"/>
    <property type="project" value="UniProtKB-SubCell"/>
</dbReference>
<dbReference type="Pfam" id="PF07778">
    <property type="entry name" value="CENP-I"/>
    <property type="match status" value="1"/>
</dbReference>
<dbReference type="AlphaFoldDB" id="A0A6A5WAL2"/>
<comment type="similarity">
    <text evidence="3">Belongs to the CENP-I/CTF3 family.</text>
</comment>
<evidence type="ECO:0000256" key="3">
    <source>
        <dbReference type="ARBA" id="ARBA00005470"/>
    </source>
</evidence>
<evidence type="ECO:0000256" key="2">
    <source>
        <dbReference type="ARBA" id="ARBA00004584"/>
    </source>
</evidence>
<organism evidence="7 8">
    <name type="scientific">Amniculicola lignicola CBS 123094</name>
    <dbReference type="NCBI Taxonomy" id="1392246"/>
    <lineage>
        <taxon>Eukaryota</taxon>
        <taxon>Fungi</taxon>
        <taxon>Dikarya</taxon>
        <taxon>Ascomycota</taxon>
        <taxon>Pezizomycotina</taxon>
        <taxon>Dothideomycetes</taxon>
        <taxon>Pleosporomycetidae</taxon>
        <taxon>Pleosporales</taxon>
        <taxon>Amniculicolaceae</taxon>
        <taxon>Amniculicola</taxon>
    </lineage>
</organism>
<keyword evidence="6" id="KW-0137">Centromere</keyword>
<dbReference type="PANTHER" id="PTHR48208">
    <property type="entry name" value="CENTROMERE PROTEIN I"/>
    <property type="match status" value="1"/>
</dbReference>
<evidence type="ECO:0000313" key="7">
    <source>
        <dbReference type="EMBL" id="KAF1997181.1"/>
    </source>
</evidence>
<keyword evidence="8" id="KW-1185">Reference proteome</keyword>
<evidence type="ECO:0000256" key="4">
    <source>
        <dbReference type="ARBA" id="ARBA00022454"/>
    </source>
</evidence>
<protein>
    <submittedName>
        <fullName evidence="7">Mis6-domain-containing protein</fullName>
    </submittedName>
</protein>
<evidence type="ECO:0000313" key="8">
    <source>
        <dbReference type="Proteomes" id="UP000799779"/>
    </source>
</evidence>
<dbReference type="GO" id="GO:0034080">
    <property type="term" value="P:CENP-A containing chromatin assembly"/>
    <property type="evidence" value="ECO:0007669"/>
    <property type="project" value="TreeGrafter"/>
</dbReference>
<dbReference type="OrthoDB" id="6347512at2759"/>
<dbReference type="PANTHER" id="PTHR48208:SF2">
    <property type="entry name" value="CENTROMERE PROTEIN I"/>
    <property type="match status" value="1"/>
</dbReference>
<dbReference type="EMBL" id="ML977616">
    <property type="protein sequence ID" value="KAF1997181.1"/>
    <property type="molecule type" value="Genomic_DNA"/>
</dbReference>
<comment type="subcellular location">
    <subcellularLocation>
        <location evidence="2">Chromosome</location>
        <location evidence="2">Centromere</location>
    </subcellularLocation>
    <subcellularLocation>
        <location evidence="1">Nucleus</location>
    </subcellularLocation>
</comment>
<keyword evidence="5" id="KW-0539">Nucleus</keyword>
<dbReference type="GO" id="GO:0000939">
    <property type="term" value="C:inner kinetochore"/>
    <property type="evidence" value="ECO:0007669"/>
    <property type="project" value="TreeGrafter"/>
</dbReference>
<evidence type="ECO:0000256" key="1">
    <source>
        <dbReference type="ARBA" id="ARBA00004123"/>
    </source>
</evidence>
<gene>
    <name evidence="7" type="ORF">P154DRAFT_295387</name>
</gene>
<reference evidence="7" key="1">
    <citation type="journal article" date="2020" name="Stud. Mycol.">
        <title>101 Dothideomycetes genomes: a test case for predicting lifestyles and emergence of pathogens.</title>
        <authorList>
            <person name="Haridas S."/>
            <person name="Albert R."/>
            <person name="Binder M."/>
            <person name="Bloem J."/>
            <person name="Labutti K."/>
            <person name="Salamov A."/>
            <person name="Andreopoulos B."/>
            <person name="Baker S."/>
            <person name="Barry K."/>
            <person name="Bills G."/>
            <person name="Bluhm B."/>
            <person name="Cannon C."/>
            <person name="Castanera R."/>
            <person name="Culley D."/>
            <person name="Daum C."/>
            <person name="Ezra D."/>
            <person name="Gonzalez J."/>
            <person name="Henrissat B."/>
            <person name="Kuo A."/>
            <person name="Liang C."/>
            <person name="Lipzen A."/>
            <person name="Lutzoni F."/>
            <person name="Magnuson J."/>
            <person name="Mondo S."/>
            <person name="Nolan M."/>
            <person name="Ohm R."/>
            <person name="Pangilinan J."/>
            <person name="Park H.-J."/>
            <person name="Ramirez L."/>
            <person name="Alfaro M."/>
            <person name="Sun H."/>
            <person name="Tritt A."/>
            <person name="Yoshinaga Y."/>
            <person name="Zwiers L.-H."/>
            <person name="Turgeon B."/>
            <person name="Goodwin S."/>
            <person name="Spatafora J."/>
            <person name="Crous P."/>
            <person name="Grigoriev I."/>
        </authorList>
    </citation>
    <scope>NUCLEOTIDE SEQUENCE</scope>
    <source>
        <strain evidence="7">CBS 123094</strain>
    </source>
</reference>
<dbReference type="GO" id="GO:0000070">
    <property type="term" value="P:mitotic sister chromatid segregation"/>
    <property type="evidence" value="ECO:0007669"/>
    <property type="project" value="TreeGrafter"/>
</dbReference>
<dbReference type="InterPro" id="IPR012485">
    <property type="entry name" value="CENP-I"/>
</dbReference>
<accession>A0A6A5WAL2</accession>
<evidence type="ECO:0000256" key="6">
    <source>
        <dbReference type="ARBA" id="ARBA00023328"/>
    </source>
</evidence>
<proteinExistence type="inferred from homology"/>
<evidence type="ECO:0000256" key="5">
    <source>
        <dbReference type="ARBA" id="ARBA00023242"/>
    </source>
</evidence>
<sequence>MPSIVDSGAQPESLRAALEALEEASRTPTKQRTVKVSSIVDAVCRHAFEDGLDAEALRTVVRIAGKKTELDQTSVTTLVKNLYPSVRVPPDVIVTAVGGLGQGKSKPSAGTQNGLVRWLTTVYEILEEPQILSRLYCVLFGMLDMISIRTSLCHLLILITRRKHVKPFRIQQLLELSRGLGNEPALQGLLRSYRDYYPDIILGSATTSRNSFPPQPDHEWKTRLDAVQEATSAGPEATLQQHSGFKVVRRGPKRSRVSVIPEVHTYYTNETSVTLEEIDCVEDFVEKLDRIEPPGQLISCLTDPLLQKFLALNPSEIARRRLDLWLSTCLEEEYNAADQGIETSSDLSEILKGLWRHAQYTKELLPIVPTFLKAYLPIWSGTTDVEAIFGLLSYLPLYSFKRTYTAYLVTLEKALIGKTPDSYIKLVGFYTELLRHWITRAKPTSPDVAQRATSSGDQKILNDLVSHVSTLSTSLLLSVPPSISTPLASAILSFYELLSTSSSPHRIPIILPPPYLIYTLAQSPSTDTVSRICGVLASHKLAFNNHPTPVNSYYPSSITRPFNFYLKDIHNLIWVSRAFQATEGKSNGFYIRPGVRDALDMYLADLDRTYNIGLAGRLTHNPLLASSAAAAWRELEGRVVESEGLDRESVAYHKGPVSEQALKVLPARGGVEVEWETFRREVLRWLADRGLEGVEAFVSATTGTGRRNEGMDRME</sequence>
<name>A0A6A5WAL2_9PLEO</name>
<dbReference type="Proteomes" id="UP000799779">
    <property type="component" value="Unassembled WGS sequence"/>
</dbReference>
<dbReference type="CDD" id="cd22647">
    <property type="entry name" value="CTF3_NTD_HEAT"/>
    <property type="match status" value="1"/>
</dbReference>
<keyword evidence="4" id="KW-0158">Chromosome</keyword>